<organism evidence="2 3">
    <name type="scientific">Octopus vulgaris</name>
    <name type="common">Common octopus</name>
    <dbReference type="NCBI Taxonomy" id="6645"/>
    <lineage>
        <taxon>Eukaryota</taxon>
        <taxon>Metazoa</taxon>
        <taxon>Spiralia</taxon>
        <taxon>Lophotrochozoa</taxon>
        <taxon>Mollusca</taxon>
        <taxon>Cephalopoda</taxon>
        <taxon>Coleoidea</taxon>
        <taxon>Octopodiformes</taxon>
        <taxon>Octopoda</taxon>
        <taxon>Incirrata</taxon>
        <taxon>Octopodidae</taxon>
        <taxon>Octopus</taxon>
    </lineage>
</organism>
<feature type="compositionally biased region" description="Polar residues" evidence="1">
    <location>
        <begin position="13"/>
        <end position="22"/>
    </location>
</feature>
<protein>
    <submittedName>
        <fullName evidence="2">Uncharacterized protein</fullName>
    </submittedName>
</protein>
<gene>
    <name evidence="2" type="ORF">OCTVUL_1B018203</name>
</gene>
<accession>A0AA36FBI0</accession>
<sequence length="171" mass="19163">MEIMRNSEEVPDNNDSTTNEISDSPKKIASQQKLLITALLLSRLIAASMFPLLEVTYPAELPGGQRCDRGRLCGRPHGRLRGRLLDRIRGHAHGRDRAHDRVRVRGGARAWFSAHICVRSRGRTHCTANPLSATKEQLRSCWSLHFEVFSDNYGGGESVQQLAESIAIFRC</sequence>
<name>A0AA36FBI0_OCTVU</name>
<dbReference type="Proteomes" id="UP001162480">
    <property type="component" value="Chromosome 10"/>
</dbReference>
<keyword evidence="3" id="KW-1185">Reference proteome</keyword>
<proteinExistence type="predicted"/>
<reference evidence="2" key="1">
    <citation type="submission" date="2023-08" db="EMBL/GenBank/DDBJ databases">
        <authorList>
            <person name="Alioto T."/>
            <person name="Alioto T."/>
            <person name="Gomez Garrido J."/>
        </authorList>
    </citation>
    <scope>NUCLEOTIDE SEQUENCE</scope>
</reference>
<dbReference type="AlphaFoldDB" id="A0AA36FBI0"/>
<evidence type="ECO:0000313" key="3">
    <source>
        <dbReference type="Proteomes" id="UP001162480"/>
    </source>
</evidence>
<evidence type="ECO:0000313" key="2">
    <source>
        <dbReference type="EMBL" id="CAI9728813.1"/>
    </source>
</evidence>
<dbReference type="EMBL" id="OX597823">
    <property type="protein sequence ID" value="CAI9728813.1"/>
    <property type="molecule type" value="Genomic_DNA"/>
</dbReference>
<feature type="region of interest" description="Disordered" evidence="1">
    <location>
        <begin position="1"/>
        <end position="26"/>
    </location>
</feature>
<evidence type="ECO:0000256" key="1">
    <source>
        <dbReference type="SAM" id="MobiDB-lite"/>
    </source>
</evidence>